<name>A0AAW1L095_POPJA</name>
<evidence type="ECO:0000256" key="1">
    <source>
        <dbReference type="SAM" id="Coils"/>
    </source>
</evidence>
<keyword evidence="1" id="KW-0175">Coiled coil</keyword>
<proteinExistence type="predicted"/>
<gene>
    <name evidence="2" type="ORF">QE152_g18168</name>
</gene>
<dbReference type="Proteomes" id="UP001458880">
    <property type="component" value="Unassembled WGS sequence"/>
</dbReference>
<evidence type="ECO:0000313" key="3">
    <source>
        <dbReference type="Proteomes" id="UP001458880"/>
    </source>
</evidence>
<reference evidence="2 3" key="1">
    <citation type="journal article" date="2024" name="BMC Genomics">
        <title>De novo assembly and annotation of Popillia japonica's genome with initial clues to its potential as an invasive pest.</title>
        <authorList>
            <person name="Cucini C."/>
            <person name="Boschi S."/>
            <person name="Funari R."/>
            <person name="Cardaioli E."/>
            <person name="Iannotti N."/>
            <person name="Marturano G."/>
            <person name="Paoli F."/>
            <person name="Bruttini M."/>
            <person name="Carapelli A."/>
            <person name="Frati F."/>
            <person name="Nardi F."/>
        </authorList>
    </citation>
    <scope>NUCLEOTIDE SEQUENCE [LARGE SCALE GENOMIC DNA]</scope>
    <source>
        <strain evidence="2">DMR45628</strain>
    </source>
</reference>
<comment type="caution">
    <text evidence="2">The sequence shown here is derived from an EMBL/GenBank/DDBJ whole genome shotgun (WGS) entry which is preliminary data.</text>
</comment>
<sequence length="116" mass="13435">MPKIIVCDGKKKKKLTPKLNLPSQQMQTCPPCIMPSVMPQFAQRLTESYNMQEKLAAENADLEGKRYQLQEDLLDKDQTVESLQRKLTSLQAEMRMIVKENNLLNDKLEKAQENNR</sequence>
<dbReference type="AlphaFoldDB" id="A0AAW1L095"/>
<accession>A0AAW1L095</accession>
<evidence type="ECO:0000313" key="2">
    <source>
        <dbReference type="EMBL" id="KAK9728149.1"/>
    </source>
</evidence>
<feature type="coiled-coil region" evidence="1">
    <location>
        <begin position="52"/>
        <end position="114"/>
    </location>
</feature>
<protein>
    <submittedName>
        <fullName evidence="2">Uncharacterized protein</fullName>
    </submittedName>
</protein>
<organism evidence="2 3">
    <name type="scientific">Popillia japonica</name>
    <name type="common">Japanese beetle</name>
    <dbReference type="NCBI Taxonomy" id="7064"/>
    <lineage>
        <taxon>Eukaryota</taxon>
        <taxon>Metazoa</taxon>
        <taxon>Ecdysozoa</taxon>
        <taxon>Arthropoda</taxon>
        <taxon>Hexapoda</taxon>
        <taxon>Insecta</taxon>
        <taxon>Pterygota</taxon>
        <taxon>Neoptera</taxon>
        <taxon>Endopterygota</taxon>
        <taxon>Coleoptera</taxon>
        <taxon>Polyphaga</taxon>
        <taxon>Scarabaeiformia</taxon>
        <taxon>Scarabaeidae</taxon>
        <taxon>Rutelinae</taxon>
        <taxon>Popillia</taxon>
    </lineage>
</organism>
<dbReference type="EMBL" id="JASPKY010000172">
    <property type="protein sequence ID" value="KAK9728149.1"/>
    <property type="molecule type" value="Genomic_DNA"/>
</dbReference>
<keyword evidence="3" id="KW-1185">Reference proteome</keyword>